<proteinExistence type="predicted"/>
<dbReference type="AlphaFoldDB" id="A0A6P4FRQ4"/>
<protein>
    <submittedName>
        <fullName evidence="3">Uncharacterized protein LOC108052453</fullName>
    </submittedName>
</protein>
<evidence type="ECO:0000313" key="1">
    <source>
        <dbReference type="EnsemblMetazoa" id="XP_016990318.1"/>
    </source>
</evidence>
<dbReference type="OrthoDB" id="7859780at2759"/>
<sequence>MLKVPNRLKMPVAEQQPRIVKIERPTRGMRLSPLKMSIVQPQSLLPKDSPNVAEDLKNRLLALQRRVEEWKSSSKP</sequence>
<organism evidence="3">
    <name type="scientific">Drosophila rhopaloa</name>
    <name type="common">Fruit fly</name>
    <dbReference type="NCBI Taxonomy" id="1041015"/>
    <lineage>
        <taxon>Eukaryota</taxon>
        <taxon>Metazoa</taxon>
        <taxon>Ecdysozoa</taxon>
        <taxon>Arthropoda</taxon>
        <taxon>Hexapoda</taxon>
        <taxon>Insecta</taxon>
        <taxon>Pterygota</taxon>
        <taxon>Neoptera</taxon>
        <taxon>Endopterygota</taxon>
        <taxon>Diptera</taxon>
        <taxon>Brachycera</taxon>
        <taxon>Muscomorpha</taxon>
        <taxon>Ephydroidea</taxon>
        <taxon>Drosophilidae</taxon>
        <taxon>Drosophila</taxon>
        <taxon>Sophophora</taxon>
    </lineage>
</organism>
<reference evidence="3" key="2">
    <citation type="submission" date="2025-04" db="UniProtKB">
        <authorList>
            <consortium name="RefSeq"/>
        </authorList>
    </citation>
    <scope>IDENTIFICATION</scope>
</reference>
<reference evidence="2" key="1">
    <citation type="journal article" date="2021" name="Elife">
        <title>Highly contiguous assemblies of 101 drosophilid genomes.</title>
        <authorList>
            <person name="Kim B.Y."/>
            <person name="Wang J.R."/>
            <person name="Miller D.E."/>
            <person name="Barmina O."/>
            <person name="Delaney E."/>
            <person name="Thompson A."/>
            <person name="Comeault A.A."/>
            <person name="Peede D."/>
            <person name="D'Agostino E.R."/>
            <person name="Pelaez J."/>
            <person name="Aguilar J.M."/>
            <person name="Haji D."/>
            <person name="Matsunaga T."/>
            <person name="Armstrong E.E."/>
            <person name="Zych M."/>
            <person name="Ogawa Y."/>
            <person name="Stamenkovic-Radak M."/>
            <person name="Jelic M."/>
            <person name="Veselinovic M.S."/>
            <person name="Tanaskovic M."/>
            <person name="Eric P."/>
            <person name="Gao J.J."/>
            <person name="Katoh T.K."/>
            <person name="Toda M.J."/>
            <person name="Watabe H."/>
            <person name="Watada M."/>
            <person name="Davis J.S."/>
            <person name="Moyle L.C."/>
            <person name="Manoli G."/>
            <person name="Bertolini E."/>
            <person name="Kostal V."/>
            <person name="Hawley R.S."/>
            <person name="Takahashi A."/>
            <person name="Jones C.D."/>
            <person name="Price D.K."/>
            <person name="Whiteman N."/>
            <person name="Kopp A."/>
            <person name="Matute D.R."/>
            <person name="Petrov D.A."/>
        </authorList>
    </citation>
    <scope>NUCLEOTIDE SEQUENCE [LARGE SCALE GENOMIC DNA]</scope>
</reference>
<dbReference type="OMA" id="HERVNEW"/>
<dbReference type="Proteomes" id="UP001652680">
    <property type="component" value="Unassembled WGS sequence"/>
</dbReference>
<dbReference type="EnsemblMetazoa" id="XM_017134829.1">
    <property type="protein sequence ID" value="XP_016990318.1"/>
    <property type="gene ID" value="LOC108052453"/>
</dbReference>
<dbReference type="GeneID" id="108052453"/>
<reference evidence="1" key="3">
    <citation type="submission" date="2025-05" db="UniProtKB">
        <authorList>
            <consortium name="EnsemblMetazoa"/>
        </authorList>
    </citation>
    <scope>IDENTIFICATION</scope>
</reference>
<evidence type="ECO:0000313" key="3">
    <source>
        <dbReference type="RefSeq" id="XP_016990318.1"/>
    </source>
</evidence>
<gene>
    <name evidence="3" type="primary">LOC108052453</name>
    <name evidence="1" type="synonym">108052453</name>
</gene>
<dbReference type="RefSeq" id="XP_016990318.1">
    <property type="nucleotide sequence ID" value="XM_017134829.1"/>
</dbReference>
<accession>A0A6P4FRQ4</accession>
<keyword evidence="2" id="KW-1185">Reference proteome</keyword>
<name>A0A6P4FRQ4_DRORH</name>
<evidence type="ECO:0000313" key="2">
    <source>
        <dbReference type="Proteomes" id="UP001652680"/>
    </source>
</evidence>